<dbReference type="OrthoDB" id="4350688at2"/>
<feature type="compositionally biased region" description="Gly residues" evidence="1">
    <location>
        <begin position="234"/>
        <end position="277"/>
    </location>
</feature>
<feature type="compositionally biased region" description="Gly residues" evidence="1">
    <location>
        <begin position="325"/>
        <end position="352"/>
    </location>
</feature>
<feature type="compositionally biased region" description="Gly residues" evidence="1">
    <location>
        <begin position="383"/>
        <end position="393"/>
    </location>
</feature>
<feature type="region of interest" description="Disordered" evidence="1">
    <location>
        <begin position="164"/>
        <end position="503"/>
    </location>
</feature>
<dbReference type="SUPFAM" id="SSF55961">
    <property type="entry name" value="Bet v1-like"/>
    <property type="match status" value="1"/>
</dbReference>
<feature type="compositionally biased region" description="Low complexity" evidence="1">
    <location>
        <begin position="416"/>
        <end position="435"/>
    </location>
</feature>
<evidence type="ECO:0008006" key="4">
    <source>
        <dbReference type="Google" id="ProtNLM"/>
    </source>
</evidence>
<keyword evidence="3" id="KW-1185">Reference proteome</keyword>
<name>A0A5N6A197_9ACTN</name>
<feature type="compositionally biased region" description="Gly residues" evidence="1">
    <location>
        <begin position="294"/>
        <end position="307"/>
    </location>
</feature>
<organism evidence="2 3">
    <name type="scientific">Streptomyces mimosae</name>
    <dbReference type="NCBI Taxonomy" id="2586635"/>
    <lineage>
        <taxon>Bacteria</taxon>
        <taxon>Bacillati</taxon>
        <taxon>Actinomycetota</taxon>
        <taxon>Actinomycetes</taxon>
        <taxon>Kitasatosporales</taxon>
        <taxon>Streptomycetaceae</taxon>
        <taxon>Streptomyces</taxon>
    </lineage>
</organism>
<feature type="compositionally biased region" description="Low complexity" evidence="1">
    <location>
        <begin position="278"/>
        <end position="293"/>
    </location>
</feature>
<sequence>MRRSVGRLRAMEHEVYLPYAPAVVLSAFAEPRRVARCVPGLQPAQPGTPADRDAGPDALRGRLRLRVGSSSITYRGSLVVATGSDDGSDRVVVRAEGEEARGSGTVSLVLTVTARPVDEGAGCALTVEGRLTATGRVAELTDEQRESTGRRLLDRFAAALADELSQNAAPMPPSGGIGEPDDNERVIPGIPTASSPGGEPRDGEPAPPAPPGGGSASGAGVPRGRSADEPTGSASGGGASGGGAVNGEGAEPGGRGASGGADVGGDGAGAGGPGASGGPASESASGEGSVNGEASGGGSASGRGAAGGSVSSGSASGEGASDGADVGGEGAGPGGPGAGGDAAGSAFGGGSVNGDASGEGPASGADSSDGPVSSESASEGVANGDGSGEGPAAGRGASDDEDSADGDGSASGAGRAGKASAPVEPAASEPAAEPGSLGGRVAGRGEGTPSALNPERSEPSSLPAPEADHARRTMIGRSAEEVDHAPPRGRYAPEPAPEEGGRSGALLRWAAPAAALAVASAVALRRALRRR</sequence>
<comment type="caution">
    <text evidence="2">The sequence shown here is derived from an EMBL/GenBank/DDBJ whole genome shotgun (WGS) entry which is preliminary data.</text>
</comment>
<feature type="compositionally biased region" description="Gly residues" evidence="1">
    <location>
        <begin position="436"/>
        <end position="446"/>
    </location>
</feature>
<dbReference type="InterPro" id="IPR023393">
    <property type="entry name" value="START-like_dom_sf"/>
</dbReference>
<feature type="compositionally biased region" description="Low complexity" evidence="1">
    <location>
        <begin position="308"/>
        <end position="324"/>
    </location>
</feature>
<dbReference type="PANTHER" id="PTHR38588:SF1">
    <property type="entry name" value="BLL0334 PROTEIN"/>
    <property type="match status" value="1"/>
</dbReference>
<dbReference type="Proteomes" id="UP000314251">
    <property type="component" value="Unassembled WGS sequence"/>
</dbReference>
<evidence type="ECO:0000256" key="1">
    <source>
        <dbReference type="SAM" id="MobiDB-lite"/>
    </source>
</evidence>
<protein>
    <recommendedName>
        <fullName evidence="4">Carbon monoxide dehydrogenase</fullName>
    </recommendedName>
</protein>
<gene>
    <name evidence="2" type="ORF">FH607_023920</name>
</gene>
<dbReference type="AlphaFoldDB" id="A0A5N6A197"/>
<dbReference type="Pfam" id="PF06240">
    <property type="entry name" value="COXG"/>
    <property type="match status" value="1"/>
</dbReference>
<proteinExistence type="predicted"/>
<dbReference type="EMBL" id="VDLY02000017">
    <property type="protein sequence ID" value="KAB8161769.1"/>
    <property type="molecule type" value="Genomic_DNA"/>
</dbReference>
<reference evidence="2" key="1">
    <citation type="submission" date="2019-10" db="EMBL/GenBank/DDBJ databases">
        <title>Nonomuraea sp. nov., isolated from Phyllanthus amarus.</title>
        <authorList>
            <person name="Klykleung N."/>
            <person name="Tanasupawat S."/>
        </authorList>
    </citation>
    <scope>NUCLEOTIDE SEQUENCE [LARGE SCALE GENOMIC DNA]</scope>
    <source>
        <strain evidence="2">3MP-10</strain>
    </source>
</reference>
<dbReference type="PANTHER" id="PTHR38588">
    <property type="entry name" value="BLL0334 PROTEIN"/>
    <property type="match status" value="1"/>
</dbReference>
<accession>A0A5N6A197</accession>
<dbReference type="InterPro" id="IPR010419">
    <property type="entry name" value="CO_DH_gsu"/>
</dbReference>
<evidence type="ECO:0000313" key="3">
    <source>
        <dbReference type="Proteomes" id="UP000314251"/>
    </source>
</evidence>
<dbReference type="Gene3D" id="3.30.530.20">
    <property type="match status" value="1"/>
</dbReference>
<evidence type="ECO:0000313" key="2">
    <source>
        <dbReference type="EMBL" id="KAB8161769.1"/>
    </source>
</evidence>